<accession>A0A832PME1</accession>
<gene>
    <name evidence="1" type="ORF">GXX24_07820</name>
</gene>
<sequence>MRDQLQDRAADREHIFVPRYSRPLDTTIWTEDPALVGLVQEIWGQHFAADEAEKQRGGRKPVRPYVEQLRVVLTDLYLVTQEDPLLCLGMSFSDGAWSSRSRYNPLGLSRQVIGLVKRLAEAGVVRVAPGSYSGPGAVGNRTTRIQAGSALLQRFAALEVDPRAIRAVPTECIVLKDEADKLVEYEDTEETRRMRSELTAYNDLLARTFIDIPSLEDPWIVRQDSAGQDIRVGIAPRYQHVRRIFSRSSWEMNGRFYGPWWQGLSSEWRSQIFINDTPTVEIDFKAIHPQILAAQQGVELPDDPYVLPPGQFPGVEEWDQRDLVKQLVLTALNARNVRSASSAFRNDFPTGHPAKGLSNETLQQVVEAFSRQVPALADSLCSDAGIRLMYTDSRIIERVINHFTREGLPVLTVHDSVITPYTHSTEVQEVMRQAAAEVVGRELPVEAEHRGQDFETLREAGRGEGYLVRLAAWEAETGREVLSLTG</sequence>
<comment type="caution">
    <text evidence="1">The sequence shown here is derived from an EMBL/GenBank/DDBJ whole genome shotgun (WGS) entry which is preliminary data.</text>
</comment>
<name>A0A832PME1_9RHOB</name>
<dbReference type="Proteomes" id="UP000580830">
    <property type="component" value="Unassembled WGS sequence"/>
</dbReference>
<evidence type="ECO:0008006" key="3">
    <source>
        <dbReference type="Google" id="ProtNLM"/>
    </source>
</evidence>
<reference evidence="1 2" key="1">
    <citation type="journal article" date="2020" name="Biotechnol. Biofuels">
        <title>New insights from the biogas microbiome by comprehensive genome-resolved metagenomics of nearly 1600 species originating from multiple anaerobic digesters.</title>
        <authorList>
            <person name="Campanaro S."/>
            <person name="Treu L."/>
            <person name="Rodriguez-R L.M."/>
            <person name="Kovalovszki A."/>
            <person name="Ziels R.M."/>
            <person name="Maus I."/>
            <person name="Zhu X."/>
            <person name="Kougias P.G."/>
            <person name="Basile A."/>
            <person name="Luo G."/>
            <person name="Schluter A."/>
            <person name="Konstantinidis K.T."/>
            <person name="Angelidaki I."/>
        </authorList>
    </citation>
    <scope>NUCLEOTIDE SEQUENCE [LARGE SCALE GENOMIC DNA]</scope>
    <source>
        <strain evidence="1">AS04akNAM_125</strain>
    </source>
</reference>
<evidence type="ECO:0000313" key="2">
    <source>
        <dbReference type="Proteomes" id="UP000580830"/>
    </source>
</evidence>
<protein>
    <recommendedName>
        <fullName evidence="3">DNA polymerase I</fullName>
    </recommendedName>
</protein>
<dbReference type="EMBL" id="DULP01000112">
    <property type="protein sequence ID" value="HHW34033.1"/>
    <property type="molecule type" value="Genomic_DNA"/>
</dbReference>
<proteinExistence type="predicted"/>
<dbReference type="RefSeq" id="WP_303730096.1">
    <property type="nucleotide sequence ID" value="NZ_DULP01000112.1"/>
</dbReference>
<organism evidence="1 2">
    <name type="scientific">Paracoccus solventivorans</name>
    <dbReference type="NCBI Taxonomy" id="53463"/>
    <lineage>
        <taxon>Bacteria</taxon>
        <taxon>Pseudomonadati</taxon>
        <taxon>Pseudomonadota</taxon>
        <taxon>Alphaproteobacteria</taxon>
        <taxon>Rhodobacterales</taxon>
        <taxon>Paracoccaceae</taxon>
        <taxon>Paracoccus</taxon>
    </lineage>
</organism>
<evidence type="ECO:0000313" key="1">
    <source>
        <dbReference type="EMBL" id="HHW34033.1"/>
    </source>
</evidence>
<dbReference type="AlphaFoldDB" id="A0A832PME1"/>